<dbReference type="Proteomes" id="UP001162156">
    <property type="component" value="Unassembled WGS sequence"/>
</dbReference>
<organism evidence="9 10">
    <name type="scientific">Rhamnusium bicolor</name>
    <dbReference type="NCBI Taxonomy" id="1586634"/>
    <lineage>
        <taxon>Eukaryota</taxon>
        <taxon>Metazoa</taxon>
        <taxon>Ecdysozoa</taxon>
        <taxon>Arthropoda</taxon>
        <taxon>Hexapoda</taxon>
        <taxon>Insecta</taxon>
        <taxon>Pterygota</taxon>
        <taxon>Neoptera</taxon>
        <taxon>Endopterygota</taxon>
        <taxon>Coleoptera</taxon>
        <taxon>Polyphaga</taxon>
        <taxon>Cucujiformia</taxon>
        <taxon>Chrysomeloidea</taxon>
        <taxon>Cerambycidae</taxon>
        <taxon>Lepturinae</taxon>
        <taxon>Rhagiini</taxon>
        <taxon>Rhamnusium</taxon>
    </lineage>
</organism>
<comment type="caution">
    <text evidence="9">The sequence shown here is derived from an EMBL/GenBank/DDBJ whole genome shotgun (WGS) entry which is preliminary data.</text>
</comment>
<evidence type="ECO:0000256" key="4">
    <source>
        <dbReference type="ARBA" id="ARBA00022722"/>
    </source>
</evidence>
<keyword evidence="5" id="KW-0479">Metal-binding</keyword>
<dbReference type="Pfam" id="PF13359">
    <property type="entry name" value="DDE_Tnp_4"/>
    <property type="match status" value="1"/>
</dbReference>
<comment type="subcellular location">
    <subcellularLocation>
        <location evidence="2">Nucleus</location>
    </subcellularLocation>
</comment>
<sequence length="200" mass="23052">MRAAIPARIKLEITLSYLATGSSYRTLQRLFRVSRPAISKFVPEICDAIYETVKEYIKTYLMKPYSRVSLTKEQKVFNYRLYRARRIVENAFGILASRFRIFEKPMACLPETVDKIIKACCALHNWMRITSSNNYTPSGSLNEEDIDSGHIRQGSWRDEINKTLPSIGTVGSNHSSNLAREKKDRICRYFNGEGAVPWQE</sequence>
<dbReference type="GO" id="GO:0016787">
    <property type="term" value="F:hydrolase activity"/>
    <property type="evidence" value="ECO:0007669"/>
    <property type="project" value="UniProtKB-KW"/>
</dbReference>
<feature type="domain" description="DDE Tnp4" evidence="8">
    <location>
        <begin position="60"/>
        <end position="125"/>
    </location>
</feature>
<evidence type="ECO:0000313" key="9">
    <source>
        <dbReference type="EMBL" id="KAJ8933276.1"/>
    </source>
</evidence>
<dbReference type="PANTHER" id="PTHR22930">
    <property type="match status" value="1"/>
</dbReference>
<evidence type="ECO:0000256" key="2">
    <source>
        <dbReference type="ARBA" id="ARBA00004123"/>
    </source>
</evidence>
<dbReference type="EMBL" id="JANEYF010003884">
    <property type="protein sequence ID" value="KAJ8933276.1"/>
    <property type="molecule type" value="Genomic_DNA"/>
</dbReference>
<evidence type="ECO:0000256" key="7">
    <source>
        <dbReference type="ARBA" id="ARBA00023242"/>
    </source>
</evidence>
<comment type="similarity">
    <text evidence="3">Belongs to the HARBI1 family.</text>
</comment>
<evidence type="ECO:0000256" key="1">
    <source>
        <dbReference type="ARBA" id="ARBA00001968"/>
    </source>
</evidence>
<proteinExistence type="inferred from homology"/>
<evidence type="ECO:0000256" key="5">
    <source>
        <dbReference type="ARBA" id="ARBA00022723"/>
    </source>
</evidence>
<dbReference type="GO" id="GO:0046872">
    <property type="term" value="F:metal ion binding"/>
    <property type="evidence" value="ECO:0007669"/>
    <property type="project" value="UniProtKB-KW"/>
</dbReference>
<dbReference type="GO" id="GO:0005634">
    <property type="term" value="C:nucleus"/>
    <property type="evidence" value="ECO:0007669"/>
    <property type="project" value="UniProtKB-SubCell"/>
</dbReference>
<evidence type="ECO:0000259" key="8">
    <source>
        <dbReference type="Pfam" id="PF13359"/>
    </source>
</evidence>
<keyword evidence="6" id="KW-0378">Hydrolase</keyword>
<evidence type="ECO:0000256" key="3">
    <source>
        <dbReference type="ARBA" id="ARBA00006958"/>
    </source>
</evidence>
<name>A0AAV8X4I3_9CUCU</name>
<reference evidence="9" key="1">
    <citation type="journal article" date="2023" name="Insect Mol. Biol.">
        <title>Genome sequencing provides insights into the evolution of gene families encoding plant cell wall-degrading enzymes in longhorned beetles.</title>
        <authorList>
            <person name="Shin N.R."/>
            <person name="Okamura Y."/>
            <person name="Kirsch R."/>
            <person name="Pauchet Y."/>
        </authorList>
    </citation>
    <scope>NUCLEOTIDE SEQUENCE</scope>
    <source>
        <strain evidence="9">RBIC_L_NR</strain>
    </source>
</reference>
<evidence type="ECO:0000256" key="6">
    <source>
        <dbReference type="ARBA" id="ARBA00022801"/>
    </source>
</evidence>
<protein>
    <recommendedName>
        <fullName evidence="8">DDE Tnp4 domain-containing protein</fullName>
    </recommendedName>
</protein>
<keyword evidence="10" id="KW-1185">Reference proteome</keyword>
<dbReference type="PANTHER" id="PTHR22930:SF269">
    <property type="entry name" value="NUCLEASE HARBI1-LIKE PROTEIN"/>
    <property type="match status" value="1"/>
</dbReference>
<accession>A0AAV8X4I3</accession>
<keyword evidence="4" id="KW-0540">Nuclease</keyword>
<keyword evidence="7" id="KW-0539">Nucleus</keyword>
<dbReference type="GO" id="GO:0004518">
    <property type="term" value="F:nuclease activity"/>
    <property type="evidence" value="ECO:0007669"/>
    <property type="project" value="UniProtKB-KW"/>
</dbReference>
<dbReference type="InterPro" id="IPR045249">
    <property type="entry name" value="HARBI1-like"/>
</dbReference>
<comment type="cofactor">
    <cofactor evidence="1">
        <name>a divalent metal cation</name>
        <dbReference type="ChEBI" id="CHEBI:60240"/>
    </cofactor>
</comment>
<dbReference type="AlphaFoldDB" id="A0AAV8X4I3"/>
<dbReference type="InterPro" id="IPR027806">
    <property type="entry name" value="HARBI1_dom"/>
</dbReference>
<evidence type="ECO:0000313" key="10">
    <source>
        <dbReference type="Proteomes" id="UP001162156"/>
    </source>
</evidence>
<gene>
    <name evidence="9" type="ORF">NQ314_014104</name>
</gene>